<dbReference type="HOGENOM" id="CLU_1050003_0_0_1"/>
<feature type="compositionally biased region" description="Basic and acidic residues" evidence="1">
    <location>
        <begin position="241"/>
        <end position="255"/>
    </location>
</feature>
<keyword evidence="3" id="KW-1185">Reference proteome</keyword>
<protein>
    <submittedName>
        <fullName evidence="2">Uncharacterized protein</fullName>
    </submittedName>
</protein>
<feature type="compositionally biased region" description="Gly residues" evidence="1">
    <location>
        <begin position="21"/>
        <end position="30"/>
    </location>
</feature>
<gene>
    <name evidence="2" type="ORF">MBM_05412</name>
</gene>
<proteinExistence type="predicted"/>
<dbReference type="OrthoDB" id="10304916at2759"/>
<reference evidence="2 3" key="1">
    <citation type="journal article" date="2012" name="BMC Genomics">
        <title>Sequencing the genome of Marssonina brunnea reveals fungus-poplar co-evolution.</title>
        <authorList>
            <person name="Zhu S."/>
            <person name="Cao Y.-Z."/>
            <person name="Jiang C."/>
            <person name="Tan B.-Y."/>
            <person name="Wang Z."/>
            <person name="Feng S."/>
            <person name="Zhang L."/>
            <person name="Su X.-H."/>
            <person name="Brejova B."/>
            <person name="Vinar T."/>
            <person name="Xu M."/>
            <person name="Wang M.-X."/>
            <person name="Zhang S.-G."/>
            <person name="Huang M.-R."/>
            <person name="Wu R."/>
            <person name="Zhou Y."/>
        </authorList>
    </citation>
    <scope>NUCLEOTIDE SEQUENCE [LARGE SCALE GENOMIC DNA]</scope>
    <source>
        <strain evidence="2 3">MB_m1</strain>
    </source>
</reference>
<dbReference type="AlphaFoldDB" id="K1X660"/>
<dbReference type="KEGG" id="mbe:MBM_05412"/>
<feature type="region of interest" description="Disordered" evidence="1">
    <location>
        <begin position="1"/>
        <end position="44"/>
    </location>
</feature>
<accession>K1X660</accession>
<dbReference type="RefSeq" id="XP_007293301.1">
    <property type="nucleotide sequence ID" value="XM_007293239.1"/>
</dbReference>
<dbReference type="InParanoid" id="K1X660"/>
<organism evidence="2 3">
    <name type="scientific">Marssonina brunnea f. sp. multigermtubi (strain MB_m1)</name>
    <name type="common">Marssonina leaf spot fungus</name>
    <dbReference type="NCBI Taxonomy" id="1072389"/>
    <lineage>
        <taxon>Eukaryota</taxon>
        <taxon>Fungi</taxon>
        <taxon>Dikarya</taxon>
        <taxon>Ascomycota</taxon>
        <taxon>Pezizomycotina</taxon>
        <taxon>Leotiomycetes</taxon>
        <taxon>Helotiales</taxon>
        <taxon>Drepanopezizaceae</taxon>
        <taxon>Drepanopeziza</taxon>
    </lineage>
</organism>
<name>K1X660_MARBU</name>
<dbReference type="EMBL" id="JH921439">
    <property type="protein sequence ID" value="EKD16118.1"/>
    <property type="molecule type" value="Genomic_DNA"/>
</dbReference>
<evidence type="ECO:0000313" key="3">
    <source>
        <dbReference type="Proteomes" id="UP000006753"/>
    </source>
</evidence>
<feature type="region of interest" description="Disordered" evidence="1">
    <location>
        <begin position="241"/>
        <end position="265"/>
    </location>
</feature>
<dbReference type="Proteomes" id="UP000006753">
    <property type="component" value="Unassembled WGS sequence"/>
</dbReference>
<feature type="compositionally biased region" description="Basic residues" evidence="1">
    <location>
        <begin position="256"/>
        <end position="265"/>
    </location>
</feature>
<dbReference type="GeneID" id="18761347"/>
<sequence>MDDSQESEWDRFEAGTDVNTGGEGQYGSTGTGEASSSKTKAKNDGAVNVDEPVVIFRREDRTKTVGDSLAHAHHRILKASLLLKHSKTFHNLLEAAKNPNSAFDPENRLCCRVSVRFRNGAERKTWSIFLNNTIQYCADNFGDENARLMLAFTPNTQTSDPLTVWELLSEWFSWCLKSEKPAQLDCPWRKEKLLIVSRFIQADKEWIDAVEALHVRAKVYMDEEQDLDYAKHKHPDWVRDNDPMKYGRMRPESKVWKSKKKAAKE</sequence>
<evidence type="ECO:0000313" key="2">
    <source>
        <dbReference type="EMBL" id="EKD16118.1"/>
    </source>
</evidence>
<evidence type="ECO:0000256" key="1">
    <source>
        <dbReference type="SAM" id="MobiDB-lite"/>
    </source>
</evidence>